<keyword evidence="3" id="KW-1185">Reference proteome</keyword>
<dbReference type="SUPFAM" id="SSF51182">
    <property type="entry name" value="RmlC-like cupins"/>
    <property type="match status" value="1"/>
</dbReference>
<sequence>MKHMNLFTANDFSKKAMKRLLVHDSPYFKILNFNFLPGQGLPLHAHDIEGQVSLIVLEGEGEFLAGEGQTLPAKAGDIVVCNIAEPHGVQARTPMRVLVTIAPPI</sequence>
<reference evidence="2 3" key="1">
    <citation type="submission" date="2018-11" db="EMBL/GenBank/DDBJ databases">
        <title>Genomic Encyclopedia of Type Strains, Phase IV (KMG-IV): sequencing the most valuable type-strain genomes for metagenomic binning, comparative biology and taxonomic classification.</title>
        <authorList>
            <person name="Goeker M."/>
        </authorList>
    </citation>
    <scope>NUCLEOTIDE SEQUENCE [LARGE SCALE GENOMIC DNA]</scope>
    <source>
        <strain evidence="2 3">DSM 22027</strain>
    </source>
</reference>
<dbReference type="InterPro" id="IPR011051">
    <property type="entry name" value="RmlC_Cupin_sf"/>
</dbReference>
<feature type="domain" description="Cupin type-2" evidence="1">
    <location>
        <begin position="34"/>
        <end position="100"/>
    </location>
</feature>
<dbReference type="Pfam" id="PF07883">
    <property type="entry name" value="Cupin_2"/>
    <property type="match status" value="1"/>
</dbReference>
<dbReference type="Gene3D" id="2.60.120.10">
    <property type="entry name" value="Jelly Rolls"/>
    <property type="match status" value="1"/>
</dbReference>
<dbReference type="OrthoDB" id="9796319at2"/>
<dbReference type="Proteomes" id="UP000276223">
    <property type="component" value="Unassembled WGS sequence"/>
</dbReference>
<evidence type="ECO:0000313" key="3">
    <source>
        <dbReference type="Proteomes" id="UP000276223"/>
    </source>
</evidence>
<dbReference type="AlphaFoldDB" id="A0A3N1UXJ3"/>
<evidence type="ECO:0000259" key="1">
    <source>
        <dbReference type="Pfam" id="PF07883"/>
    </source>
</evidence>
<accession>A0A3N1UXJ3</accession>
<evidence type="ECO:0000313" key="2">
    <source>
        <dbReference type="EMBL" id="ROQ93400.1"/>
    </source>
</evidence>
<organism evidence="2 3">
    <name type="scientific">Desulfosoma caldarium</name>
    <dbReference type="NCBI Taxonomy" id="610254"/>
    <lineage>
        <taxon>Bacteria</taxon>
        <taxon>Pseudomonadati</taxon>
        <taxon>Thermodesulfobacteriota</taxon>
        <taxon>Syntrophobacteria</taxon>
        <taxon>Syntrophobacterales</taxon>
        <taxon>Syntrophobacteraceae</taxon>
        <taxon>Desulfosoma</taxon>
    </lineage>
</organism>
<gene>
    <name evidence="2" type="ORF">EDC27_1416</name>
</gene>
<proteinExistence type="predicted"/>
<protein>
    <submittedName>
        <fullName evidence="2">Cupin domain</fullName>
    </submittedName>
</protein>
<comment type="caution">
    <text evidence="2">The sequence shown here is derived from an EMBL/GenBank/DDBJ whole genome shotgun (WGS) entry which is preliminary data.</text>
</comment>
<dbReference type="RefSeq" id="WP_123289908.1">
    <property type="nucleotide sequence ID" value="NZ_RJVA01000011.1"/>
</dbReference>
<dbReference type="EMBL" id="RJVA01000011">
    <property type="protein sequence ID" value="ROQ93400.1"/>
    <property type="molecule type" value="Genomic_DNA"/>
</dbReference>
<dbReference type="InterPro" id="IPR014710">
    <property type="entry name" value="RmlC-like_jellyroll"/>
</dbReference>
<dbReference type="InterPro" id="IPR013096">
    <property type="entry name" value="Cupin_2"/>
</dbReference>
<name>A0A3N1UXJ3_9BACT</name>